<dbReference type="InterPro" id="IPR024541">
    <property type="entry name" value="DUF3881"/>
</dbReference>
<sequence>MHSYLKAIGFSEIDSKKELNNILDMVISNYDEKMVVEHDGNHLFAEMSKSFGYDCGITVCGEYDENNEFQMEYYYPYFHGTDVSTKEGVIIEKHAGKESFAGACDDVRIGVTLIFYLLNAGEYLNEKEKGFLAGTDTTVTLSGLALEGKILLPVKKDSQQVEEDKKTMTNRNHLIAAARNGDEEAMESLTMEDIDTYTMISRRIQQEDVFTIVDSYFMPYGVECDQYNVMGNIVDFVESTNVLTKEKMYQISLNCNDIKFDVCINQKDLMGEPEIGRRFKAVIWLQGFLNF</sequence>
<evidence type="ECO:0000313" key="1">
    <source>
        <dbReference type="EMBL" id="UWP61146.1"/>
    </source>
</evidence>
<gene>
    <name evidence="1" type="ORF">NQ502_08990</name>
</gene>
<proteinExistence type="predicted"/>
<accession>A0ABY5VMH5</accession>
<dbReference type="RefSeq" id="WP_028528259.1">
    <property type="nucleotide sequence ID" value="NZ_CABLBR010000009.1"/>
</dbReference>
<protein>
    <submittedName>
        <fullName evidence="1">DUF3881 family protein</fullName>
    </submittedName>
</protein>
<organism evidence="1 2">
    <name type="scientific">Ruminococcus gauvreauii</name>
    <dbReference type="NCBI Taxonomy" id="438033"/>
    <lineage>
        <taxon>Bacteria</taxon>
        <taxon>Bacillati</taxon>
        <taxon>Bacillota</taxon>
        <taxon>Clostridia</taxon>
        <taxon>Eubacteriales</taxon>
        <taxon>Oscillospiraceae</taxon>
        <taxon>Ruminococcus</taxon>
    </lineage>
</organism>
<name>A0ABY5VMH5_9FIRM</name>
<dbReference type="Proteomes" id="UP001060164">
    <property type="component" value="Chromosome"/>
</dbReference>
<evidence type="ECO:0000313" key="2">
    <source>
        <dbReference type="Proteomes" id="UP001060164"/>
    </source>
</evidence>
<dbReference type="EMBL" id="CP102290">
    <property type="protein sequence ID" value="UWP61146.1"/>
    <property type="molecule type" value="Genomic_DNA"/>
</dbReference>
<keyword evidence="2" id="KW-1185">Reference proteome</keyword>
<dbReference type="Pfam" id="PF12997">
    <property type="entry name" value="DUF3881"/>
    <property type="match status" value="1"/>
</dbReference>
<reference evidence="1" key="1">
    <citation type="journal article" date="2022" name="Cell">
        <title>Design, construction, and in vivo augmentation of a complex gut microbiome.</title>
        <authorList>
            <person name="Cheng A.G."/>
            <person name="Ho P.Y."/>
            <person name="Aranda-Diaz A."/>
            <person name="Jain S."/>
            <person name="Yu F.B."/>
            <person name="Meng X."/>
            <person name="Wang M."/>
            <person name="Iakiviak M."/>
            <person name="Nagashima K."/>
            <person name="Zhao A."/>
            <person name="Murugkar P."/>
            <person name="Patil A."/>
            <person name="Atabakhsh K."/>
            <person name="Weakley A."/>
            <person name="Yan J."/>
            <person name="Brumbaugh A.R."/>
            <person name="Higginbottom S."/>
            <person name="Dimas A."/>
            <person name="Shiver A.L."/>
            <person name="Deutschbauer A."/>
            <person name="Neff N."/>
            <person name="Sonnenburg J.L."/>
            <person name="Huang K.C."/>
            <person name="Fischbach M.A."/>
        </authorList>
    </citation>
    <scope>NUCLEOTIDE SEQUENCE</scope>
    <source>
        <strain evidence="1">DSM 19829</strain>
    </source>
</reference>